<dbReference type="AlphaFoldDB" id="A0A9Q2NSM9"/>
<feature type="transmembrane region" description="Helical" evidence="7">
    <location>
        <begin position="320"/>
        <end position="339"/>
    </location>
</feature>
<gene>
    <name evidence="9" type="ORF">JQX14_20905</name>
</gene>
<name>A0A9Q2NSM9_9RHOB</name>
<evidence type="ECO:0000313" key="10">
    <source>
        <dbReference type="Proteomes" id="UP000809337"/>
    </source>
</evidence>
<keyword evidence="6 7" id="KW-0472">Membrane</keyword>
<evidence type="ECO:0000313" key="9">
    <source>
        <dbReference type="EMBL" id="MBM2357013.1"/>
    </source>
</evidence>
<proteinExistence type="predicted"/>
<feature type="transmembrane region" description="Helical" evidence="7">
    <location>
        <begin position="255"/>
        <end position="279"/>
    </location>
</feature>
<evidence type="ECO:0000256" key="1">
    <source>
        <dbReference type="ARBA" id="ARBA00004651"/>
    </source>
</evidence>
<feature type="transmembrane region" description="Helical" evidence="7">
    <location>
        <begin position="67"/>
        <end position="83"/>
    </location>
</feature>
<evidence type="ECO:0000256" key="4">
    <source>
        <dbReference type="ARBA" id="ARBA00022692"/>
    </source>
</evidence>
<feature type="transmembrane region" description="Helical" evidence="7">
    <location>
        <begin position="42"/>
        <end position="61"/>
    </location>
</feature>
<dbReference type="InterPro" id="IPR011701">
    <property type="entry name" value="MFS"/>
</dbReference>
<dbReference type="EMBL" id="JAFBWN010000025">
    <property type="protein sequence ID" value="MBM2357013.1"/>
    <property type="molecule type" value="Genomic_DNA"/>
</dbReference>
<feature type="transmembrane region" description="Helical" evidence="7">
    <location>
        <begin position="406"/>
        <end position="427"/>
    </location>
</feature>
<keyword evidence="2" id="KW-0813">Transport</keyword>
<sequence length="434" mass="46740">MAIGNAAGTDIRKSGDADSNARQTVQLDDVITTVVMARVTDYFGFFVFAIASALVFPKIFFPYLEPVPATLASFAVFSLAFLARPVASLIGRRLEPRIGKPGKITVALMLLGTSTVAIGLLPGYDRIGWVAPALLAVLRIVQGLGLGGAWDGMTLQLKSAAPKERDGLYSMVPQLGGPIGFCVAAAMFYVLTGFLTEEEFYQYGWRFAFFAVMAVNVVSLFARLRLLTTNFGSDEATMMKSAPLGFLLRTQWREILLSAFLPLSSYALLHMLTVFPISYTLLFTDNAIDRIILWQLVGGALAVGTVILSGMLADRYSKRAVIIGSSVLTLLLCLSIGTLNDNPSVYIVAGFIIFGLSYGQSSAIVPDRFSPDCRYSGSALATNLSWIFGAAFAPLVGLFLASTFGLWAAALYLVSGVVVTLVALFILRSQFDKI</sequence>
<evidence type="ECO:0000256" key="7">
    <source>
        <dbReference type="SAM" id="Phobius"/>
    </source>
</evidence>
<dbReference type="Proteomes" id="UP000809337">
    <property type="component" value="Unassembled WGS sequence"/>
</dbReference>
<dbReference type="InterPro" id="IPR020846">
    <property type="entry name" value="MFS_dom"/>
</dbReference>
<dbReference type="PANTHER" id="PTHR43045">
    <property type="entry name" value="SHIKIMATE TRANSPORTER"/>
    <property type="match status" value="1"/>
</dbReference>
<feature type="transmembrane region" description="Helical" evidence="7">
    <location>
        <begin position="127"/>
        <end position="150"/>
    </location>
</feature>
<feature type="transmembrane region" description="Helical" evidence="7">
    <location>
        <begin position="203"/>
        <end position="222"/>
    </location>
</feature>
<organism evidence="9 10">
    <name type="scientific">Pseudosulfitobacter pseudonitzschiae</name>
    <dbReference type="NCBI Taxonomy" id="1402135"/>
    <lineage>
        <taxon>Bacteria</taxon>
        <taxon>Pseudomonadati</taxon>
        <taxon>Pseudomonadota</taxon>
        <taxon>Alphaproteobacteria</taxon>
        <taxon>Rhodobacterales</taxon>
        <taxon>Roseobacteraceae</taxon>
        <taxon>Pseudosulfitobacter</taxon>
    </lineage>
</organism>
<dbReference type="PANTHER" id="PTHR43045:SF2">
    <property type="entry name" value="INNER MEMBRANE METABOLITE TRANSPORT PROTEIN YHJE"/>
    <property type="match status" value="1"/>
</dbReference>
<feature type="domain" description="Major facilitator superfamily (MFS) profile" evidence="8">
    <location>
        <begin position="30"/>
        <end position="432"/>
    </location>
</feature>
<dbReference type="Gene3D" id="1.20.1250.20">
    <property type="entry name" value="MFS general substrate transporter like domains"/>
    <property type="match status" value="2"/>
</dbReference>
<feature type="transmembrane region" description="Helical" evidence="7">
    <location>
        <begin position="171"/>
        <end position="191"/>
    </location>
</feature>
<feature type="transmembrane region" description="Helical" evidence="7">
    <location>
        <begin position="345"/>
        <end position="365"/>
    </location>
</feature>
<dbReference type="PROSITE" id="PS50850">
    <property type="entry name" value="MFS"/>
    <property type="match status" value="1"/>
</dbReference>
<dbReference type="InterPro" id="IPR036259">
    <property type="entry name" value="MFS_trans_sf"/>
</dbReference>
<protein>
    <submittedName>
        <fullName evidence="9">MFS transporter</fullName>
    </submittedName>
</protein>
<feature type="transmembrane region" description="Helical" evidence="7">
    <location>
        <begin position="104"/>
        <end position="121"/>
    </location>
</feature>
<evidence type="ECO:0000256" key="3">
    <source>
        <dbReference type="ARBA" id="ARBA00022475"/>
    </source>
</evidence>
<evidence type="ECO:0000259" key="8">
    <source>
        <dbReference type="PROSITE" id="PS50850"/>
    </source>
</evidence>
<keyword evidence="4 7" id="KW-0812">Transmembrane</keyword>
<keyword evidence="5 7" id="KW-1133">Transmembrane helix</keyword>
<comment type="caution">
    <text evidence="9">The sequence shown here is derived from an EMBL/GenBank/DDBJ whole genome shotgun (WGS) entry which is preliminary data.</text>
</comment>
<reference evidence="9" key="1">
    <citation type="submission" date="2021-01" db="EMBL/GenBank/DDBJ databases">
        <title>Diatom-associated Roseobacters Show Island Model of Population Structure.</title>
        <authorList>
            <person name="Qu L."/>
            <person name="Feng X."/>
            <person name="Chen Y."/>
            <person name="Li L."/>
            <person name="Wang X."/>
            <person name="Hu Z."/>
            <person name="Wang H."/>
            <person name="Luo H."/>
        </authorList>
    </citation>
    <scope>NUCLEOTIDE SEQUENCE</scope>
    <source>
        <strain evidence="9">SM26-45</strain>
    </source>
</reference>
<feature type="transmembrane region" description="Helical" evidence="7">
    <location>
        <begin position="291"/>
        <end position="313"/>
    </location>
</feature>
<evidence type="ECO:0000256" key="2">
    <source>
        <dbReference type="ARBA" id="ARBA00022448"/>
    </source>
</evidence>
<feature type="transmembrane region" description="Helical" evidence="7">
    <location>
        <begin position="377"/>
        <end position="400"/>
    </location>
</feature>
<comment type="subcellular location">
    <subcellularLocation>
        <location evidence="1">Cell membrane</location>
        <topology evidence="1">Multi-pass membrane protein</topology>
    </subcellularLocation>
</comment>
<dbReference type="SUPFAM" id="SSF103473">
    <property type="entry name" value="MFS general substrate transporter"/>
    <property type="match status" value="1"/>
</dbReference>
<dbReference type="GO" id="GO:0022857">
    <property type="term" value="F:transmembrane transporter activity"/>
    <property type="evidence" value="ECO:0007669"/>
    <property type="project" value="InterPro"/>
</dbReference>
<accession>A0A9Q2NSM9</accession>
<dbReference type="RefSeq" id="WP_051539685.1">
    <property type="nucleotide sequence ID" value="NZ_JAJNGX010000025.1"/>
</dbReference>
<evidence type="ECO:0000256" key="5">
    <source>
        <dbReference type="ARBA" id="ARBA00022989"/>
    </source>
</evidence>
<evidence type="ECO:0000256" key="6">
    <source>
        <dbReference type="ARBA" id="ARBA00023136"/>
    </source>
</evidence>
<dbReference type="Pfam" id="PF07690">
    <property type="entry name" value="MFS_1"/>
    <property type="match status" value="1"/>
</dbReference>
<dbReference type="GO" id="GO:0005886">
    <property type="term" value="C:plasma membrane"/>
    <property type="evidence" value="ECO:0007669"/>
    <property type="project" value="UniProtKB-SubCell"/>
</dbReference>
<keyword evidence="3" id="KW-1003">Cell membrane</keyword>